<dbReference type="Proteomes" id="UP000037843">
    <property type="component" value="Unassembled WGS sequence"/>
</dbReference>
<protein>
    <submittedName>
        <fullName evidence="1">Uncharacterized protein</fullName>
    </submittedName>
</protein>
<sequence>MPNPRRDDSNWHTIECISGFGESVQDDLKAIQDALTSRNATADDIAKYAERIQTASQVMDEDPKSVGRGGSNLVRTGLIKNYTQSP</sequence>
<dbReference type="EMBL" id="LJFO01000025">
    <property type="protein sequence ID" value="KPG02824.1"/>
    <property type="molecule type" value="Genomic_DNA"/>
</dbReference>
<dbReference type="AlphaFoldDB" id="A0A7V8RU37"/>
<keyword evidence="4" id="KW-1185">Reference proteome</keyword>
<dbReference type="EMBL" id="LJFS01000047">
    <property type="protein sequence ID" value="KPG26246.1"/>
    <property type="molecule type" value="Genomic_DNA"/>
</dbReference>
<proteinExistence type="predicted"/>
<dbReference type="GeneID" id="45767074"/>
<name>A0A7V8RU37_9MYCO</name>
<dbReference type="Proteomes" id="UP000037962">
    <property type="component" value="Unassembled WGS sequence"/>
</dbReference>
<reference evidence="3 4" key="1">
    <citation type="submission" date="2015-09" db="EMBL/GenBank/DDBJ databases">
        <title>Genome Sequences of Mycobacterium immunogenum Isolates, Recuperated from a Chloraminated Drinking Water Distribution System Simulator Subjected to Episodes of Nitrification.</title>
        <authorList>
            <person name="Gomez-Alvarez V."/>
            <person name="Revetta R.P."/>
        </authorList>
    </citation>
    <scope>NUCLEOTIDE SEQUENCE [LARGE SCALE GENOMIC DNA]</scope>
    <source>
        <strain evidence="1 3">H008</strain>
        <strain evidence="2 4">H076</strain>
    </source>
</reference>
<accession>A0A7V8RU37</accession>
<evidence type="ECO:0000313" key="1">
    <source>
        <dbReference type="EMBL" id="KPG02824.1"/>
    </source>
</evidence>
<comment type="caution">
    <text evidence="1">The sequence shown here is derived from an EMBL/GenBank/DDBJ whole genome shotgun (WGS) entry which is preliminary data.</text>
</comment>
<evidence type="ECO:0000313" key="3">
    <source>
        <dbReference type="Proteomes" id="UP000037843"/>
    </source>
</evidence>
<dbReference type="RefSeq" id="WP_043080394.1">
    <property type="nucleotide sequence ID" value="NZ_CP011530.1"/>
</dbReference>
<organism evidence="1 3">
    <name type="scientific">Mycobacteroides immunogenum</name>
    <dbReference type="NCBI Taxonomy" id="83262"/>
    <lineage>
        <taxon>Bacteria</taxon>
        <taxon>Bacillati</taxon>
        <taxon>Actinomycetota</taxon>
        <taxon>Actinomycetes</taxon>
        <taxon>Mycobacteriales</taxon>
        <taxon>Mycobacteriaceae</taxon>
        <taxon>Mycobacteroides</taxon>
    </lineage>
</organism>
<evidence type="ECO:0000313" key="4">
    <source>
        <dbReference type="Proteomes" id="UP000037962"/>
    </source>
</evidence>
<dbReference type="KEGG" id="miz:BAB75_24690"/>
<evidence type="ECO:0000313" key="2">
    <source>
        <dbReference type="EMBL" id="KPG26246.1"/>
    </source>
</evidence>
<gene>
    <name evidence="1" type="ORF">AN908_27250</name>
    <name evidence="2" type="ORF">AN912_25750</name>
</gene>